<dbReference type="EMBL" id="BSYI01000019">
    <property type="protein sequence ID" value="GMG83400.1"/>
    <property type="molecule type" value="Genomic_DNA"/>
</dbReference>
<feature type="region of interest" description="Disordered" evidence="1">
    <location>
        <begin position="179"/>
        <end position="200"/>
    </location>
</feature>
<dbReference type="Pfam" id="PF00814">
    <property type="entry name" value="TsaD"/>
    <property type="match status" value="1"/>
</dbReference>
<accession>A0ABQ6LJF9</accession>
<evidence type="ECO:0000313" key="3">
    <source>
        <dbReference type="EMBL" id="GMG83400.1"/>
    </source>
</evidence>
<protein>
    <submittedName>
        <fullName evidence="3">tRNA (Adenosine(37)-N6)-threonylcarbamoyltransferase complex dimerization subunit type 1 TsaB</fullName>
    </submittedName>
</protein>
<dbReference type="InterPro" id="IPR000905">
    <property type="entry name" value="Gcp-like_dom"/>
</dbReference>
<evidence type="ECO:0000313" key="4">
    <source>
        <dbReference type="Proteomes" id="UP001239909"/>
    </source>
</evidence>
<comment type="caution">
    <text evidence="3">The sequence shown here is derived from an EMBL/GenBank/DDBJ whole genome shotgun (WGS) entry which is preliminary data.</text>
</comment>
<sequence length="200" mass="19876">MILGIDTAAGQCAAALLAPDGRCLARRAAPMTRGHAEHLWPMIEAVLAEAGARYADLERIGVCTGPGSFTGIRVGVAAARGLALGLGVPAIGVGRLEALAAGAGRATAVLVAGPRGRVFHQEFDAAGHALGDPALCDSPPQAMAAVGDGLPGAAPADGLADPAVIARLAAAAEPGAPPAPLYLREADADPPRQSPPVWLD</sequence>
<dbReference type="Gene3D" id="3.30.420.40">
    <property type="match status" value="1"/>
</dbReference>
<reference evidence="3 4" key="1">
    <citation type="submission" date="2023-04" db="EMBL/GenBank/DDBJ databases">
        <title>Marinoamorphus aggregata gen. nov., sp. Nov., isolate from tissue of brittle star Ophioplocus japonicus.</title>
        <authorList>
            <person name="Kawano K."/>
            <person name="Sawayama S."/>
            <person name="Nakagawa S."/>
        </authorList>
    </citation>
    <scope>NUCLEOTIDE SEQUENCE [LARGE SCALE GENOMIC DNA]</scope>
    <source>
        <strain evidence="3 4">NKW23</strain>
    </source>
</reference>
<dbReference type="PANTHER" id="PTHR11735:SF11">
    <property type="entry name" value="TRNA THREONYLCARBAMOYLADENOSINE BIOSYNTHESIS PROTEIN TSAB"/>
    <property type="match status" value="1"/>
</dbReference>
<dbReference type="NCBIfam" id="TIGR03725">
    <property type="entry name" value="T6A_YeaZ"/>
    <property type="match status" value="1"/>
</dbReference>
<proteinExistence type="predicted"/>
<feature type="domain" description="Gcp-like" evidence="2">
    <location>
        <begin position="32"/>
        <end position="130"/>
    </location>
</feature>
<evidence type="ECO:0000256" key="1">
    <source>
        <dbReference type="SAM" id="MobiDB-lite"/>
    </source>
</evidence>
<gene>
    <name evidence="3" type="primary">tsaB</name>
    <name evidence="3" type="ORF">LNKW23_26130</name>
</gene>
<dbReference type="RefSeq" id="WP_285672196.1">
    <property type="nucleotide sequence ID" value="NZ_BSYI01000019.1"/>
</dbReference>
<dbReference type="InterPro" id="IPR022496">
    <property type="entry name" value="T6A_TsaB"/>
</dbReference>
<dbReference type="SUPFAM" id="SSF53067">
    <property type="entry name" value="Actin-like ATPase domain"/>
    <property type="match status" value="1"/>
</dbReference>
<evidence type="ECO:0000259" key="2">
    <source>
        <dbReference type="Pfam" id="PF00814"/>
    </source>
</evidence>
<dbReference type="InterPro" id="IPR043129">
    <property type="entry name" value="ATPase_NBD"/>
</dbReference>
<dbReference type="Proteomes" id="UP001239909">
    <property type="component" value="Unassembled WGS sequence"/>
</dbReference>
<name>A0ABQ6LJF9_9RHOB</name>
<organism evidence="3 4">
    <name type="scientific">Paralimibaculum aggregatum</name>
    <dbReference type="NCBI Taxonomy" id="3036245"/>
    <lineage>
        <taxon>Bacteria</taxon>
        <taxon>Pseudomonadati</taxon>
        <taxon>Pseudomonadota</taxon>
        <taxon>Alphaproteobacteria</taxon>
        <taxon>Rhodobacterales</taxon>
        <taxon>Paracoccaceae</taxon>
        <taxon>Paralimibaculum</taxon>
    </lineage>
</organism>
<dbReference type="PANTHER" id="PTHR11735">
    <property type="entry name" value="TRNA N6-ADENOSINE THREONYLCARBAMOYLTRANSFERASE"/>
    <property type="match status" value="1"/>
</dbReference>
<keyword evidence="4" id="KW-1185">Reference proteome</keyword>